<dbReference type="Pfam" id="PF08877">
    <property type="entry name" value="MepB-like"/>
    <property type="match status" value="1"/>
</dbReference>
<evidence type="ECO:0000313" key="2">
    <source>
        <dbReference type="Proteomes" id="UP001296993"/>
    </source>
</evidence>
<comment type="caution">
    <text evidence="1">The sequence shown here is derived from an EMBL/GenBank/DDBJ whole genome shotgun (WGS) entry which is preliminary data.</text>
</comment>
<dbReference type="RefSeq" id="WP_210002090.1">
    <property type="nucleotide sequence ID" value="NZ_BAAAJY010000004.1"/>
</dbReference>
<dbReference type="Gene3D" id="3.40.1350.140">
    <property type="entry name" value="MepB-like"/>
    <property type="match status" value="1"/>
</dbReference>
<sequence length="167" mass="18139">MSSQTPPSSLFPPELAKLLGHAPLPAGHGISGYFPDPNPEARAYAGCGFAITRASGTETHVAFRAAKVTPTKAGLFVTLWRRDAEGVTRPYTADDGVDEFWIAAETKHGYGCFKFPARELAKSGVLTTSKKPGKRGFRLYTPWDTDLNASATKVWAWQSGFFTVLSR</sequence>
<dbReference type="Proteomes" id="UP001296993">
    <property type="component" value="Unassembled WGS sequence"/>
</dbReference>
<protein>
    <recommendedName>
        <fullName evidence="3">MepB domain containing protein</fullName>
    </recommendedName>
</protein>
<evidence type="ECO:0008006" key="3">
    <source>
        <dbReference type="Google" id="ProtNLM"/>
    </source>
</evidence>
<accession>A0ABS4XJ19</accession>
<proteinExistence type="predicted"/>
<name>A0ABS4XJ19_9MICC</name>
<dbReference type="InterPro" id="IPR038231">
    <property type="entry name" value="MepB-like_sf"/>
</dbReference>
<dbReference type="EMBL" id="JAGIOF010000004">
    <property type="protein sequence ID" value="MBP2388461.1"/>
    <property type="molecule type" value="Genomic_DNA"/>
</dbReference>
<keyword evidence="2" id="KW-1185">Reference proteome</keyword>
<dbReference type="InterPro" id="IPR011235">
    <property type="entry name" value="MepB-like"/>
</dbReference>
<evidence type="ECO:0000313" key="1">
    <source>
        <dbReference type="EMBL" id="MBP2388461.1"/>
    </source>
</evidence>
<organism evidence="1 2">
    <name type="scientific">Paeniglutamicibacter kerguelensis</name>
    <dbReference type="NCBI Taxonomy" id="254788"/>
    <lineage>
        <taxon>Bacteria</taxon>
        <taxon>Bacillati</taxon>
        <taxon>Actinomycetota</taxon>
        <taxon>Actinomycetes</taxon>
        <taxon>Micrococcales</taxon>
        <taxon>Micrococcaceae</taxon>
        <taxon>Paeniglutamicibacter</taxon>
    </lineage>
</organism>
<gene>
    <name evidence="1" type="ORF">JOF47_004034</name>
</gene>
<reference evidence="1 2" key="1">
    <citation type="submission" date="2021-03" db="EMBL/GenBank/DDBJ databases">
        <title>Sequencing the genomes of 1000 actinobacteria strains.</title>
        <authorList>
            <person name="Klenk H.-P."/>
        </authorList>
    </citation>
    <scope>NUCLEOTIDE SEQUENCE [LARGE SCALE GENOMIC DNA]</scope>
    <source>
        <strain evidence="1 2">DSM 15797</strain>
    </source>
</reference>